<reference evidence="1 2" key="1">
    <citation type="submission" date="2018-01" db="EMBL/GenBank/DDBJ databases">
        <title>Draft genome sequences of six Vibrio diazotrophicus strains isolated from deep-sea sediments of the Baltic Sea.</title>
        <authorList>
            <person name="Castillo D."/>
            <person name="Vandieken V."/>
            <person name="Chiang O."/>
            <person name="Middelboe M."/>
        </authorList>
    </citation>
    <scope>NUCLEOTIDE SEQUENCE [LARGE SCALE GENOMIC DNA]</scope>
    <source>
        <strain evidence="1 2">60.27F</strain>
    </source>
</reference>
<dbReference type="EMBL" id="POSK01000002">
    <property type="protein sequence ID" value="PNI06048.1"/>
    <property type="molecule type" value="Genomic_DNA"/>
</dbReference>
<sequence length="83" mass="9195">MRNITAYRSGSQVNKKAALLFLFEAAVALAEFVRPNHMVIYAHGVSLICRLPAVPSSLSKKQLPCQITKILYPIVRIGIRTSL</sequence>
<name>A0A2J8I6A9_VIBDI</name>
<evidence type="ECO:0000313" key="1">
    <source>
        <dbReference type="EMBL" id="PNI06048.1"/>
    </source>
</evidence>
<evidence type="ECO:0000313" key="2">
    <source>
        <dbReference type="Proteomes" id="UP000236449"/>
    </source>
</evidence>
<accession>A0A2J8I6A9</accession>
<dbReference type="AlphaFoldDB" id="A0A2J8I6A9"/>
<dbReference type="Proteomes" id="UP000236449">
    <property type="component" value="Unassembled WGS sequence"/>
</dbReference>
<gene>
    <name evidence="1" type="ORF">C1N32_03365</name>
</gene>
<protein>
    <submittedName>
        <fullName evidence="1">Uncharacterized protein</fullName>
    </submittedName>
</protein>
<comment type="caution">
    <text evidence="1">The sequence shown here is derived from an EMBL/GenBank/DDBJ whole genome shotgun (WGS) entry which is preliminary data.</text>
</comment>
<organism evidence="1 2">
    <name type="scientific">Vibrio diazotrophicus</name>
    <dbReference type="NCBI Taxonomy" id="685"/>
    <lineage>
        <taxon>Bacteria</taxon>
        <taxon>Pseudomonadati</taxon>
        <taxon>Pseudomonadota</taxon>
        <taxon>Gammaproteobacteria</taxon>
        <taxon>Vibrionales</taxon>
        <taxon>Vibrionaceae</taxon>
        <taxon>Vibrio</taxon>
    </lineage>
</organism>
<proteinExistence type="predicted"/>